<dbReference type="InterPro" id="IPR035890">
    <property type="entry name" value="Anti-sigma-28_factor_FlgM_sf"/>
</dbReference>
<feature type="domain" description="Anti-sigma-28 factor FlgM C-terminal" evidence="7">
    <location>
        <begin position="32"/>
        <end position="82"/>
    </location>
</feature>
<name>A0A916RUR9_9BACI</name>
<evidence type="ECO:0000256" key="4">
    <source>
        <dbReference type="ARBA" id="ARBA00022795"/>
    </source>
</evidence>
<reference evidence="8" key="2">
    <citation type="submission" date="2020-09" db="EMBL/GenBank/DDBJ databases">
        <authorList>
            <person name="Sun Q."/>
            <person name="Zhou Y."/>
        </authorList>
    </citation>
    <scope>NUCLEOTIDE SEQUENCE</scope>
    <source>
        <strain evidence="8">CGMCC 1.12408</strain>
    </source>
</reference>
<dbReference type="GO" id="GO:0045892">
    <property type="term" value="P:negative regulation of DNA-templated transcription"/>
    <property type="evidence" value="ECO:0007669"/>
    <property type="project" value="InterPro"/>
</dbReference>
<keyword evidence="9" id="KW-1185">Reference proteome</keyword>
<organism evidence="8 9">
    <name type="scientific">Ornithinibacillus halotolerans</name>
    <dbReference type="NCBI Taxonomy" id="1274357"/>
    <lineage>
        <taxon>Bacteria</taxon>
        <taxon>Bacillati</taxon>
        <taxon>Bacillota</taxon>
        <taxon>Bacilli</taxon>
        <taxon>Bacillales</taxon>
        <taxon>Bacillaceae</taxon>
        <taxon>Ornithinibacillus</taxon>
    </lineage>
</organism>
<keyword evidence="6" id="KW-0804">Transcription</keyword>
<dbReference type="Pfam" id="PF04316">
    <property type="entry name" value="FlgM"/>
    <property type="match status" value="1"/>
</dbReference>
<dbReference type="SUPFAM" id="SSF101498">
    <property type="entry name" value="Anti-sigma factor FlgM"/>
    <property type="match status" value="1"/>
</dbReference>
<proteinExistence type="inferred from homology"/>
<protein>
    <recommendedName>
        <fullName evidence="2">Negative regulator of flagellin synthesis</fullName>
    </recommendedName>
</protein>
<reference evidence="8" key="1">
    <citation type="journal article" date="2014" name="Int. J. Syst. Evol. Microbiol.">
        <title>Complete genome sequence of Corynebacterium casei LMG S-19264T (=DSM 44701T), isolated from a smear-ripened cheese.</title>
        <authorList>
            <consortium name="US DOE Joint Genome Institute (JGI-PGF)"/>
            <person name="Walter F."/>
            <person name="Albersmeier A."/>
            <person name="Kalinowski J."/>
            <person name="Ruckert C."/>
        </authorList>
    </citation>
    <scope>NUCLEOTIDE SEQUENCE</scope>
    <source>
        <strain evidence="8">CGMCC 1.12408</strain>
    </source>
</reference>
<evidence type="ECO:0000256" key="2">
    <source>
        <dbReference type="ARBA" id="ARBA00017823"/>
    </source>
</evidence>
<accession>A0A916RUR9</accession>
<sequence>MKINGMNQTNFNPYKNQMQKYQDTKKAVKQNDQLEISSEAKKLQENNKVNENRQAFVQEIKNQIDSGTYKINYEKTVQKMIEFWSK</sequence>
<dbReference type="InterPro" id="IPR031316">
    <property type="entry name" value="FlgM_C"/>
</dbReference>
<evidence type="ECO:0000313" key="9">
    <source>
        <dbReference type="Proteomes" id="UP000613512"/>
    </source>
</evidence>
<dbReference type="InterPro" id="IPR007412">
    <property type="entry name" value="FlgM"/>
</dbReference>
<keyword evidence="4" id="KW-1005">Bacterial flagellum biogenesis</keyword>
<dbReference type="GO" id="GO:0044781">
    <property type="term" value="P:bacterial-type flagellum organization"/>
    <property type="evidence" value="ECO:0007669"/>
    <property type="project" value="UniProtKB-KW"/>
</dbReference>
<comment type="caution">
    <text evidence="8">The sequence shown here is derived from an EMBL/GenBank/DDBJ whole genome shotgun (WGS) entry which is preliminary data.</text>
</comment>
<keyword evidence="5" id="KW-0805">Transcription regulation</keyword>
<dbReference type="EMBL" id="BMEY01000003">
    <property type="protein sequence ID" value="GGA67160.1"/>
    <property type="molecule type" value="Genomic_DNA"/>
</dbReference>
<comment type="similarity">
    <text evidence="1">Belongs to the FlgM family.</text>
</comment>
<evidence type="ECO:0000259" key="7">
    <source>
        <dbReference type="Pfam" id="PF04316"/>
    </source>
</evidence>
<evidence type="ECO:0000256" key="6">
    <source>
        <dbReference type="ARBA" id="ARBA00023163"/>
    </source>
</evidence>
<evidence type="ECO:0000313" key="8">
    <source>
        <dbReference type="EMBL" id="GGA67160.1"/>
    </source>
</evidence>
<dbReference type="AlphaFoldDB" id="A0A916RUR9"/>
<dbReference type="Proteomes" id="UP000613512">
    <property type="component" value="Unassembled WGS sequence"/>
</dbReference>
<evidence type="ECO:0000256" key="3">
    <source>
        <dbReference type="ARBA" id="ARBA00022491"/>
    </source>
</evidence>
<evidence type="ECO:0000256" key="1">
    <source>
        <dbReference type="ARBA" id="ARBA00005322"/>
    </source>
</evidence>
<gene>
    <name evidence="8" type="ORF">GCM10008025_08760</name>
</gene>
<dbReference type="NCBIfam" id="TIGR03824">
    <property type="entry name" value="FlgM_jcvi"/>
    <property type="match status" value="1"/>
</dbReference>
<evidence type="ECO:0000256" key="5">
    <source>
        <dbReference type="ARBA" id="ARBA00023015"/>
    </source>
</evidence>
<keyword evidence="3" id="KW-0678">Repressor</keyword>